<dbReference type="FunFam" id="3.40.50.300:FF:001447">
    <property type="entry name" value="Ras-related protein Rab-1B"/>
    <property type="match status" value="1"/>
</dbReference>
<evidence type="ECO:0000256" key="1">
    <source>
        <dbReference type="ARBA" id="ARBA00006270"/>
    </source>
</evidence>
<keyword evidence="3" id="KW-1185">Reference proteome</keyword>
<sequence>MPALSRATDTRGAQHMNHKWIFKYVIIGDMGAGKSCLMRRFTGRRFCNGLPHTIGVEFGTMAVSINGATVKLQIWDTARQGRFCSVTRGFYHGAAGALLVCNISC</sequence>
<dbReference type="Proteomes" id="UP000283634">
    <property type="component" value="Unassembled WGS sequence"/>
</dbReference>
<dbReference type="RefSeq" id="XP_029236418.1">
    <property type="nucleotide sequence ID" value="XM_029383707.1"/>
</dbReference>
<dbReference type="SMART" id="SM00175">
    <property type="entry name" value="RAB"/>
    <property type="match status" value="1"/>
</dbReference>
<comment type="caution">
    <text evidence="2">The sequence shown here is derived from an EMBL/GenBank/DDBJ whole genome shotgun (WGS) entry which is preliminary data.</text>
</comment>
<protein>
    <submittedName>
        <fullName evidence="2">Putative ras-related protein rab-14</fullName>
    </submittedName>
</protein>
<dbReference type="OrthoDB" id="9989112at2759"/>
<proteinExistence type="inferred from homology"/>
<dbReference type="InterPro" id="IPR005225">
    <property type="entry name" value="Small_GTP-bd"/>
</dbReference>
<accession>A0A3R7MFJ7</accession>
<reference evidence="2 3" key="1">
    <citation type="journal article" date="2018" name="BMC Genomics">
        <title>Genomic comparison of Trypanosoma conorhini and Trypanosoma rangeli to Trypanosoma cruzi strains of high and low virulence.</title>
        <authorList>
            <person name="Bradwell K.R."/>
            <person name="Koparde V.N."/>
            <person name="Matveyev A.V."/>
            <person name="Serrano M.G."/>
            <person name="Alves J.M."/>
            <person name="Parikh H."/>
            <person name="Huang B."/>
            <person name="Lee V."/>
            <person name="Espinosa-Alvarez O."/>
            <person name="Ortiz P.A."/>
            <person name="Costa-Martins A.G."/>
            <person name="Teixeira M.M."/>
            <person name="Buck G.A."/>
        </authorList>
    </citation>
    <scope>NUCLEOTIDE SEQUENCE [LARGE SCALE GENOMIC DNA]</scope>
    <source>
        <strain evidence="2 3">AM80</strain>
    </source>
</reference>
<dbReference type="GO" id="GO:0003924">
    <property type="term" value="F:GTPase activity"/>
    <property type="evidence" value="ECO:0007669"/>
    <property type="project" value="InterPro"/>
</dbReference>
<comment type="similarity">
    <text evidence="1">Belongs to the small GTPase superfamily. Rab family.</text>
</comment>
<dbReference type="AlphaFoldDB" id="A0A3R7MFJ7"/>
<dbReference type="InterPro" id="IPR050209">
    <property type="entry name" value="Rab_GTPases_membrane_traffic"/>
</dbReference>
<dbReference type="Pfam" id="PF00071">
    <property type="entry name" value="Ras"/>
    <property type="match status" value="1"/>
</dbReference>
<evidence type="ECO:0000313" key="3">
    <source>
        <dbReference type="Proteomes" id="UP000283634"/>
    </source>
</evidence>
<gene>
    <name evidence="2" type="ORF">TraAM80_06884</name>
</gene>
<dbReference type="OMA" id="MHEPLAG"/>
<dbReference type="NCBIfam" id="TIGR00231">
    <property type="entry name" value="small_GTP"/>
    <property type="match status" value="1"/>
</dbReference>
<dbReference type="PRINTS" id="PR00449">
    <property type="entry name" value="RASTRNSFRMNG"/>
</dbReference>
<dbReference type="GeneID" id="40330817"/>
<organism evidence="2 3">
    <name type="scientific">Trypanosoma rangeli</name>
    <dbReference type="NCBI Taxonomy" id="5698"/>
    <lineage>
        <taxon>Eukaryota</taxon>
        <taxon>Discoba</taxon>
        <taxon>Euglenozoa</taxon>
        <taxon>Kinetoplastea</taxon>
        <taxon>Metakinetoplastina</taxon>
        <taxon>Trypanosomatida</taxon>
        <taxon>Trypanosomatidae</taxon>
        <taxon>Trypanosoma</taxon>
        <taxon>Herpetosoma</taxon>
    </lineage>
</organism>
<dbReference type="EMBL" id="MKGL01000267">
    <property type="protein sequence ID" value="RNF01584.1"/>
    <property type="molecule type" value="Genomic_DNA"/>
</dbReference>
<dbReference type="Gene3D" id="3.40.50.300">
    <property type="entry name" value="P-loop containing nucleotide triphosphate hydrolases"/>
    <property type="match status" value="1"/>
</dbReference>
<dbReference type="PANTHER" id="PTHR47979">
    <property type="entry name" value="DRAB11-RELATED"/>
    <property type="match status" value="1"/>
</dbReference>
<dbReference type="SUPFAM" id="SSF52540">
    <property type="entry name" value="P-loop containing nucleoside triphosphate hydrolases"/>
    <property type="match status" value="1"/>
</dbReference>
<evidence type="ECO:0000313" key="2">
    <source>
        <dbReference type="EMBL" id="RNF01584.1"/>
    </source>
</evidence>
<dbReference type="InterPro" id="IPR027417">
    <property type="entry name" value="P-loop_NTPase"/>
</dbReference>
<dbReference type="VEuPathDB" id="TriTrypDB:TRSC58_02185"/>
<name>A0A3R7MFJ7_TRYRA</name>
<dbReference type="GO" id="GO:0005525">
    <property type="term" value="F:GTP binding"/>
    <property type="evidence" value="ECO:0007669"/>
    <property type="project" value="InterPro"/>
</dbReference>
<dbReference type="InterPro" id="IPR001806">
    <property type="entry name" value="Small_GTPase"/>
</dbReference>
<dbReference type="PROSITE" id="PS51419">
    <property type="entry name" value="RAB"/>
    <property type="match status" value="1"/>
</dbReference>